<dbReference type="PANTHER" id="PTHR10434">
    <property type="entry name" value="1-ACYL-SN-GLYCEROL-3-PHOSPHATE ACYLTRANSFERASE"/>
    <property type="match status" value="1"/>
</dbReference>
<evidence type="ECO:0000259" key="5">
    <source>
        <dbReference type="SMART" id="SM00563"/>
    </source>
</evidence>
<keyword evidence="2" id="KW-0808">Transferase</keyword>
<dbReference type="CDD" id="cd07989">
    <property type="entry name" value="LPLAT_AGPAT-like"/>
    <property type="match status" value="1"/>
</dbReference>
<dbReference type="PANTHER" id="PTHR10434:SF66">
    <property type="entry name" value="PHOSPHOLIPID_GLYCEROL ACYLTRANSFERASE DOMAIN-CONTAINING PROTEIN"/>
    <property type="match status" value="1"/>
</dbReference>
<accession>A0AAT9FP56</accession>
<dbReference type="SUPFAM" id="SSF69593">
    <property type="entry name" value="Glycerol-3-phosphate (1)-acyltransferase"/>
    <property type="match status" value="1"/>
</dbReference>
<feature type="transmembrane region" description="Helical" evidence="4">
    <location>
        <begin position="22"/>
        <end position="45"/>
    </location>
</feature>
<evidence type="ECO:0000256" key="2">
    <source>
        <dbReference type="ARBA" id="ARBA00022679"/>
    </source>
</evidence>
<proteinExistence type="predicted"/>
<dbReference type="EMBL" id="AP026866">
    <property type="protein sequence ID" value="BDS07776.1"/>
    <property type="molecule type" value="Genomic_DNA"/>
</dbReference>
<dbReference type="GO" id="GO:0006654">
    <property type="term" value="P:phosphatidic acid biosynthetic process"/>
    <property type="evidence" value="ECO:0007669"/>
    <property type="project" value="TreeGrafter"/>
</dbReference>
<feature type="domain" description="Phospholipid/glycerol acyltransferase" evidence="5">
    <location>
        <begin position="100"/>
        <end position="210"/>
    </location>
</feature>
<name>A0AAT9FP56_9BACT</name>
<dbReference type="AlphaFoldDB" id="A0AAT9FP56"/>
<dbReference type="InterPro" id="IPR002123">
    <property type="entry name" value="Plipid/glycerol_acylTrfase"/>
</dbReference>
<evidence type="ECO:0000256" key="3">
    <source>
        <dbReference type="ARBA" id="ARBA00023315"/>
    </source>
</evidence>
<keyword evidence="4" id="KW-0472">Membrane</keyword>
<evidence type="ECO:0000256" key="1">
    <source>
        <dbReference type="ARBA" id="ARBA00005189"/>
    </source>
</evidence>
<dbReference type="Pfam" id="PF01553">
    <property type="entry name" value="Acyltransferase"/>
    <property type="match status" value="1"/>
</dbReference>
<protein>
    <recommendedName>
        <fullName evidence="5">Phospholipid/glycerol acyltransferase domain-containing protein</fullName>
    </recommendedName>
</protein>
<keyword evidence="3" id="KW-0012">Acyltransferase</keyword>
<reference evidence="6" key="1">
    <citation type="submission" date="2024-07" db="EMBL/GenBank/DDBJ databases">
        <title>Complete genome sequence of Verrucomicrobiaceae bacterium NT6N.</title>
        <authorList>
            <person name="Huang C."/>
            <person name="Takami H."/>
            <person name="Hamasaki K."/>
        </authorList>
    </citation>
    <scope>NUCLEOTIDE SEQUENCE</scope>
    <source>
        <strain evidence="6">NT6N</strain>
    </source>
</reference>
<comment type="pathway">
    <text evidence="1">Lipid metabolism.</text>
</comment>
<dbReference type="KEGG" id="osu:NT6N_28160"/>
<dbReference type="SMART" id="SM00563">
    <property type="entry name" value="PlsC"/>
    <property type="match status" value="1"/>
</dbReference>
<dbReference type="GO" id="GO:0003841">
    <property type="term" value="F:1-acylglycerol-3-phosphate O-acyltransferase activity"/>
    <property type="evidence" value="ECO:0007669"/>
    <property type="project" value="TreeGrafter"/>
</dbReference>
<sequence>MKATHISEVSDQTRYGGVVGTVIFACGAVYSLAFWLIGAAFLYIFSAVTAPFMSRAAHRNLGHRTLGCLFRGFFNGLVWLGVVKIEDEALDAVSQTDGPLIVASNHPSLWDAPLLIRKFVTVSCIMKAEITNNPILLGGSRFAGFVPNRPKLDMVRTAVGYLNAGGRLLLFPEGTRTRDESKRVNQFRPGLALLSKSAKCPILPVFLQMNSPFLQKGWPAWKMPPMPIVVTAEVGDLQHPEVAENTHEYSTRLEKYFREELRHRFPR</sequence>
<gene>
    <name evidence="6" type="ORF">NT6N_28160</name>
</gene>
<evidence type="ECO:0000313" key="6">
    <source>
        <dbReference type="EMBL" id="BDS07776.1"/>
    </source>
</evidence>
<keyword evidence="4" id="KW-0812">Transmembrane</keyword>
<evidence type="ECO:0000256" key="4">
    <source>
        <dbReference type="SAM" id="Phobius"/>
    </source>
</evidence>
<dbReference type="PROSITE" id="PS51257">
    <property type="entry name" value="PROKAR_LIPOPROTEIN"/>
    <property type="match status" value="1"/>
</dbReference>
<organism evidence="6">
    <name type="scientific">Oceaniferula spumae</name>
    <dbReference type="NCBI Taxonomy" id="2979115"/>
    <lineage>
        <taxon>Bacteria</taxon>
        <taxon>Pseudomonadati</taxon>
        <taxon>Verrucomicrobiota</taxon>
        <taxon>Verrucomicrobiia</taxon>
        <taxon>Verrucomicrobiales</taxon>
        <taxon>Verrucomicrobiaceae</taxon>
        <taxon>Oceaniferula</taxon>
    </lineage>
</organism>
<keyword evidence="4" id="KW-1133">Transmembrane helix</keyword>